<gene>
    <name evidence="2" type="ORF">METZ01_LOCUS417472</name>
</gene>
<organism evidence="2">
    <name type="scientific">marine metagenome</name>
    <dbReference type="NCBI Taxonomy" id="408172"/>
    <lineage>
        <taxon>unclassified sequences</taxon>
        <taxon>metagenomes</taxon>
        <taxon>ecological metagenomes</taxon>
    </lineage>
</organism>
<keyword evidence="1" id="KW-0812">Transmembrane</keyword>
<proteinExistence type="predicted"/>
<feature type="transmembrane region" description="Helical" evidence="1">
    <location>
        <begin position="6"/>
        <end position="23"/>
    </location>
</feature>
<feature type="transmembrane region" description="Helical" evidence="1">
    <location>
        <begin position="103"/>
        <end position="121"/>
    </location>
</feature>
<evidence type="ECO:0000313" key="2">
    <source>
        <dbReference type="EMBL" id="SVD64618.1"/>
    </source>
</evidence>
<keyword evidence="1" id="KW-0472">Membrane</keyword>
<evidence type="ECO:0000256" key="1">
    <source>
        <dbReference type="SAM" id="Phobius"/>
    </source>
</evidence>
<reference evidence="2" key="1">
    <citation type="submission" date="2018-05" db="EMBL/GenBank/DDBJ databases">
        <authorList>
            <person name="Lanie J.A."/>
            <person name="Ng W.-L."/>
            <person name="Kazmierczak K.M."/>
            <person name="Andrzejewski T.M."/>
            <person name="Davidsen T.M."/>
            <person name="Wayne K.J."/>
            <person name="Tettelin H."/>
            <person name="Glass J.I."/>
            <person name="Rusch D."/>
            <person name="Podicherti R."/>
            <person name="Tsui H.-C.T."/>
            <person name="Winkler M.E."/>
        </authorList>
    </citation>
    <scope>NUCLEOTIDE SEQUENCE</scope>
</reference>
<sequence>MIYAALILSVVAGAIAFMGFKLGEPGKIKLITAFTGAYLMALTCLHLLPEVFAGSHDHLAETQPPDTVILGAFVLLGFFLQIVLENFSGGIEHGHVHHTRETVPFAMIAGLCLHAFLEAMPLTHVTHAHGPHLLVGIAVHKFPVSIVLLGMLLHNRSAQKRAYGLLAMFALMAPIGA</sequence>
<dbReference type="EMBL" id="UINC01164003">
    <property type="protein sequence ID" value="SVD64618.1"/>
    <property type="molecule type" value="Genomic_DNA"/>
</dbReference>
<keyword evidence="1" id="KW-1133">Transmembrane helix</keyword>
<dbReference type="AlphaFoldDB" id="A0A382X2K6"/>
<feature type="transmembrane region" description="Helical" evidence="1">
    <location>
        <begin position="30"/>
        <end position="48"/>
    </location>
</feature>
<accession>A0A382X2K6</accession>
<feature type="non-terminal residue" evidence="2">
    <location>
        <position position="177"/>
    </location>
</feature>
<evidence type="ECO:0008006" key="3">
    <source>
        <dbReference type="Google" id="ProtNLM"/>
    </source>
</evidence>
<feature type="transmembrane region" description="Helical" evidence="1">
    <location>
        <begin position="133"/>
        <end position="153"/>
    </location>
</feature>
<feature type="transmembrane region" description="Helical" evidence="1">
    <location>
        <begin position="68"/>
        <end position="91"/>
    </location>
</feature>
<protein>
    <recommendedName>
        <fullName evidence="3">Zinc/iron permease</fullName>
    </recommendedName>
</protein>
<name>A0A382X2K6_9ZZZZ</name>